<organism evidence="1 2">
    <name type="scientific">Rothia santali</name>
    <dbReference type="NCBI Taxonomy" id="2949643"/>
    <lineage>
        <taxon>Bacteria</taxon>
        <taxon>Bacillati</taxon>
        <taxon>Actinomycetota</taxon>
        <taxon>Actinomycetes</taxon>
        <taxon>Micrococcales</taxon>
        <taxon>Micrococcaceae</taxon>
        <taxon>Rothia</taxon>
    </lineage>
</organism>
<keyword evidence="2" id="KW-1185">Reference proteome</keyword>
<dbReference type="EMBL" id="JANAFB010000017">
    <property type="protein sequence ID" value="MCP3426016.1"/>
    <property type="molecule type" value="Genomic_DNA"/>
</dbReference>
<protein>
    <recommendedName>
        <fullName evidence="3">DUF2188 domain-containing protein</fullName>
    </recommendedName>
</protein>
<dbReference type="RefSeq" id="WP_254166498.1">
    <property type="nucleotide sequence ID" value="NZ_JANAFB010000017.1"/>
</dbReference>
<evidence type="ECO:0008006" key="3">
    <source>
        <dbReference type="Google" id="ProtNLM"/>
    </source>
</evidence>
<proteinExistence type="predicted"/>
<sequence length="63" mass="7060">MSENIYVYPVGDNWRVTLPGTDNFREYRTKENAIGEAKRNVNMTGCHAQVLTSADGQVEEVIA</sequence>
<comment type="caution">
    <text evidence="1">The sequence shown here is derived from an EMBL/GenBank/DDBJ whole genome shotgun (WGS) entry which is preliminary data.</text>
</comment>
<evidence type="ECO:0000313" key="1">
    <source>
        <dbReference type="EMBL" id="MCP3426016.1"/>
    </source>
</evidence>
<name>A0A9X2HHX3_9MICC</name>
<evidence type="ECO:0000313" key="2">
    <source>
        <dbReference type="Proteomes" id="UP001139502"/>
    </source>
</evidence>
<dbReference type="AlphaFoldDB" id="A0A9X2HHX3"/>
<reference evidence="1" key="1">
    <citation type="submission" date="2022-06" db="EMBL/GenBank/DDBJ databases">
        <title>Rothia sp. isolated from sandalwood seedling.</title>
        <authorList>
            <person name="Tuikhar N."/>
            <person name="Kirdat K."/>
            <person name="Thorat V."/>
            <person name="Swetha P."/>
            <person name="Padma S."/>
            <person name="Sundararaj R."/>
            <person name="Yadav A."/>
        </authorList>
    </citation>
    <scope>NUCLEOTIDE SEQUENCE</scope>
    <source>
        <strain evidence="1">AR01</strain>
    </source>
</reference>
<dbReference type="Proteomes" id="UP001139502">
    <property type="component" value="Unassembled WGS sequence"/>
</dbReference>
<gene>
    <name evidence="1" type="ORF">NBM05_08375</name>
</gene>
<accession>A0A9X2HHX3</accession>